<dbReference type="AlphaFoldDB" id="A0A1H8UW37"/>
<dbReference type="OrthoDB" id="3627336at2"/>
<reference evidence="1 2" key="1">
    <citation type="submission" date="2016-10" db="EMBL/GenBank/DDBJ databases">
        <authorList>
            <person name="de Groot N.N."/>
        </authorList>
    </citation>
    <scope>NUCLEOTIDE SEQUENCE [LARGE SCALE GENOMIC DNA]</scope>
    <source>
        <strain evidence="1 2">DSM 44993</strain>
    </source>
</reference>
<organism evidence="1 2">
    <name type="scientific">Amycolatopsis saalfeldensis</name>
    <dbReference type="NCBI Taxonomy" id="394193"/>
    <lineage>
        <taxon>Bacteria</taxon>
        <taxon>Bacillati</taxon>
        <taxon>Actinomycetota</taxon>
        <taxon>Actinomycetes</taxon>
        <taxon>Pseudonocardiales</taxon>
        <taxon>Pseudonocardiaceae</taxon>
        <taxon>Amycolatopsis</taxon>
    </lineage>
</organism>
<accession>A0A1H8UW37</accession>
<sequence length="263" mass="27123">MTELEAWAAVRPLAWDDSSRAVLHDALARATPRPWPVDLGDQEVVFREPPGGQDPGNAALYRCGAALAAAWTVLRVLGHDLVAEIPAEPGPLAVLRVVGRSSPAGRDWRRYAAIRDLAAPGAVVTPAPPAALQAIVDDSAWPETQLVIVDPGAASRTGLVIDGAPPEPVILDGSARPETGPATVRPQWPFTLGSGGSAVLALTDGSARRHRVLAGAVVHRARLSAAAAGFGTEVIAGPRPRAVAEAAALPGFPHALLRFGTAG</sequence>
<keyword evidence="2" id="KW-1185">Reference proteome</keyword>
<evidence type="ECO:0000313" key="1">
    <source>
        <dbReference type="EMBL" id="SEP07430.1"/>
    </source>
</evidence>
<dbReference type="STRING" id="394193.SAMN04489732_103500"/>
<dbReference type="RefSeq" id="WP_091615856.1">
    <property type="nucleotide sequence ID" value="NZ_FOEF01000003.1"/>
</dbReference>
<gene>
    <name evidence="1" type="ORF">SAMN04489732_103500</name>
</gene>
<name>A0A1H8UW37_9PSEU</name>
<proteinExistence type="predicted"/>
<evidence type="ECO:0000313" key="2">
    <source>
        <dbReference type="Proteomes" id="UP000198582"/>
    </source>
</evidence>
<dbReference type="EMBL" id="FOEF01000003">
    <property type="protein sequence ID" value="SEP07430.1"/>
    <property type="molecule type" value="Genomic_DNA"/>
</dbReference>
<protein>
    <submittedName>
        <fullName evidence="1">Uncharacterized protein</fullName>
    </submittedName>
</protein>
<dbReference type="Proteomes" id="UP000198582">
    <property type="component" value="Unassembled WGS sequence"/>
</dbReference>